<dbReference type="OrthoDB" id="9801163at2"/>
<feature type="transmembrane region" description="Helical" evidence="6">
    <location>
        <begin position="55"/>
        <end position="80"/>
    </location>
</feature>
<reference evidence="8 9" key="1">
    <citation type="submission" date="2015-07" db="EMBL/GenBank/DDBJ databases">
        <title>Whole genome sequence of Herpetosiphon geysericola DSM 7119.</title>
        <authorList>
            <person name="Hemp J."/>
            <person name="Ward L.M."/>
            <person name="Pace L.A."/>
            <person name="Fischer W.W."/>
        </authorList>
    </citation>
    <scope>NUCLEOTIDE SEQUENCE [LARGE SCALE GENOMIC DNA]</scope>
    <source>
        <strain evidence="8 9">DSM 7119</strain>
    </source>
</reference>
<evidence type="ECO:0000313" key="8">
    <source>
        <dbReference type="EMBL" id="KPL86051.1"/>
    </source>
</evidence>
<keyword evidence="9" id="KW-1185">Reference proteome</keyword>
<feature type="transmembrane region" description="Helical" evidence="6">
    <location>
        <begin position="136"/>
        <end position="162"/>
    </location>
</feature>
<keyword evidence="3 6" id="KW-0812">Transmembrane</keyword>
<dbReference type="PANTHER" id="PTHR30177">
    <property type="entry name" value="GLYCINE BETAINE/L-PROLINE TRANSPORT SYSTEM PERMEASE PROTEIN PROW"/>
    <property type="match status" value="1"/>
</dbReference>
<proteinExistence type="inferred from homology"/>
<feature type="transmembrane region" description="Helical" evidence="6">
    <location>
        <begin position="182"/>
        <end position="204"/>
    </location>
</feature>
<evidence type="ECO:0000259" key="7">
    <source>
        <dbReference type="PROSITE" id="PS50928"/>
    </source>
</evidence>
<keyword evidence="2 6" id="KW-0813">Transport</keyword>
<dbReference type="SUPFAM" id="SSF161098">
    <property type="entry name" value="MetI-like"/>
    <property type="match status" value="1"/>
</dbReference>
<accession>A0A0P6Y2F9</accession>
<evidence type="ECO:0000256" key="4">
    <source>
        <dbReference type="ARBA" id="ARBA00022989"/>
    </source>
</evidence>
<feature type="transmembrane region" description="Helical" evidence="6">
    <location>
        <begin position="28"/>
        <end position="48"/>
    </location>
</feature>
<sequence>MNDIVDGFNYLVTERTAIWQLLGQHVTISLLGLLIASLIALPLGLLVVRVRWLAGIVMALLSILYTVPSLAMLIMLIAVFGLSKTTVVVTLVIYAQVILVRNIVVGMQSIDRAVLEAARGLGMNAWQIWWRVELPLALPIMLAGLRIAAIMCIAISSIAAMIGVGGLGQLLFQGITFDRADMIWAGTISIAALALVCYGLLALLEQRLTPKI</sequence>
<comment type="caution">
    <text evidence="8">The sequence shown here is derived from an EMBL/GenBank/DDBJ whole genome shotgun (WGS) entry which is preliminary data.</text>
</comment>
<dbReference type="InterPro" id="IPR035906">
    <property type="entry name" value="MetI-like_sf"/>
</dbReference>
<evidence type="ECO:0000256" key="6">
    <source>
        <dbReference type="RuleBase" id="RU363032"/>
    </source>
</evidence>
<evidence type="ECO:0000256" key="2">
    <source>
        <dbReference type="ARBA" id="ARBA00022448"/>
    </source>
</evidence>
<protein>
    <submittedName>
        <fullName evidence="8">ABC transporter permease</fullName>
    </submittedName>
</protein>
<dbReference type="GO" id="GO:0055085">
    <property type="term" value="P:transmembrane transport"/>
    <property type="evidence" value="ECO:0007669"/>
    <property type="project" value="InterPro"/>
</dbReference>
<evidence type="ECO:0000256" key="3">
    <source>
        <dbReference type="ARBA" id="ARBA00022692"/>
    </source>
</evidence>
<keyword evidence="5 6" id="KW-0472">Membrane</keyword>
<comment type="similarity">
    <text evidence="6">Belongs to the binding-protein-dependent transport system permease family.</text>
</comment>
<dbReference type="InterPro" id="IPR051204">
    <property type="entry name" value="ABC_transp_perm/SBD"/>
</dbReference>
<dbReference type="PROSITE" id="PS50928">
    <property type="entry name" value="ABC_TM1"/>
    <property type="match status" value="1"/>
</dbReference>
<dbReference type="Gene3D" id="1.10.3720.10">
    <property type="entry name" value="MetI-like"/>
    <property type="match status" value="1"/>
</dbReference>
<evidence type="ECO:0000313" key="9">
    <source>
        <dbReference type="Proteomes" id="UP000050277"/>
    </source>
</evidence>
<keyword evidence="4 6" id="KW-1133">Transmembrane helix</keyword>
<gene>
    <name evidence="8" type="ORF">SE18_14300</name>
</gene>
<dbReference type="EMBL" id="LGKP01000022">
    <property type="protein sequence ID" value="KPL86051.1"/>
    <property type="molecule type" value="Genomic_DNA"/>
</dbReference>
<feature type="transmembrane region" description="Helical" evidence="6">
    <location>
        <begin position="86"/>
        <end position="104"/>
    </location>
</feature>
<dbReference type="CDD" id="cd06261">
    <property type="entry name" value="TM_PBP2"/>
    <property type="match status" value="1"/>
</dbReference>
<dbReference type="GO" id="GO:0005886">
    <property type="term" value="C:plasma membrane"/>
    <property type="evidence" value="ECO:0007669"/>
    <property type="project" value="UniProtKB-SubCell"/>
</dbReference>
<organism evidence="8 9">
    <name type="scientific">Herpetosiphon geysericola</name>
    <dbReference type="NCBI Taxonomy" id="70996"/>
    <lineage>
        <taxon>Bacteria</taxon>
        <taxon>Bacillati</taxon>
        <taxon>Chloroflexota</taxon>
        <taxon>Chloroflexia</taxon>
        <taxon>Herpetosiphonales</taxon>
        <taxon>Herpetosiphonaceae</taxon>
        <taxon>Herpetosiphon</taxon>
    </lineage>
</organism>
<dbReference type="Proteomes" id="UP000050277">
    <property type="component" value="Unassembled WGS sequence"/>
</dbReference>
<dbReference type="InterPro" id="IPR000515">
    <property type="entry name" value="MetI-like"/>
</dbReference>
<dbReference type="AlphaFoldDB" id="A0A0P6Y2F9"/>
<evidence type="ECO:0000256" key="5">
    <source>
        <dbReference type="ARBA" id="ARBA00023136"/>
    </source>
</evidence>
<dbReference type="RefSeq" id="WP_054535139.1">
    <property type="nucleotide sequence ID" value="NZ_LGKP01000022.1"/>
</dbReference>
<dbReference type="GO" id="GO:0031460">
    <property type="term" value="P:glycine betaine transport"/>
    <property type="evidence" value="ECO:0007669"/>
    <property type="project" value="TreeGrafter"/>
</dbReference>
<comment type="subcellular location">
    <subcellularLocation>
        <location evidence="6">Cell membrane</location>
        <topology evidence="6">Multi-pass membrane protein</topology>
    </subcellularLocation>
    <subcellularLocation>
        <location evidence="1">Membrane</location>
        <topology evidence="1">Multi-pass membrane protein</topology>
    </subcellularLocation>
</comment>
<dbReference type="PANTHER" id="PTHR30177:SF4">
    <property type="entry name" value="OSMOPROTECTANT IMPORT PERMEASE PROTEIN OSMW"/>
    <property type="match status" value="1"/>
</dbReference>
<evidence type="ECO:0000256" key="1">
    <source>
        <dbReference type="ARBA" id="ARBA00004141"/>
    </source>
</evidence>
<dbReference type="STRING" id="70996.SE18_14300"/>
<name>A0A0P6Y2F9_9CHLR</name>
<dbReference type="Pfam" id="PF00528">
    <property type="entry name" value="BPD_transp_1"/>
    <property type="match status" value="1"/>
</dbReference>
<feature type="domain" description="ABC transmembrane type-1" evidence="7">
    <location>
        <begin position="22"/>
        <end position="205"/>
    </location>
</feature>